<dbReference type="Pfam" id="PF14223">
    <property type="entry name" value="Retrotran_gag_2"/>
    <property type="match status" value="1"/>
</dbReference>
<dbReference type="GO" id="GO:0008270">
    <property type="term" value="F:zinc ion binding"/>
    <property type="evidence" value="ECO:0007669"/>
    <property type="project" value="UniProtKB-KW"/>
</dbReference>
<dbReference type="GO" id="GO:0003676">
    <property type="term" value="F:nucleic acid binding"/>
    <property type="evidence" value="ECO:0007669"/>
    <property type="project" value="InterPro"/>
</dbReference>
<dbReference type="Gene3D" id="4.10.60.10">
    <property type="entry name" value="Zinc finger, CCHC-type"/>
    <property type="match status" value="1"/>
</dbReference>
<proteinExistence type="predicted"/>
<dbReference type="EMBL" id="LBMM01010958">
    <property type="protein sequence ID" value="KMQ87117.1"/>
    <property type="molecule type" value="Genomic_DNA"/>
</dbReference>
<comment type="caution">
    <text evidence="3">The sequence shown here is derived from an EMBL/GenBank/DDBJ whole genome shotgun (WGS) entry which is preliminary data.</text>
</comment>
<dbReference type="InterPro" id="IPR001878">
    <property type="entry name" value="Znf_CCHC"/>
</dbReference>
<dbReference type="PANTHER" id="PTHR47481:SF14">
    <property type="entry name" value="RETROTRANSPOSON COPIA-LIKE N-TERMINAL DOMAIN-CONTAINING PROTEIN"/>
    <property type="match status" value="1"/>
</dbReference>
<keyword evidence="4" id="KW-1185">Reference proteome</keyword>
<evidence type="ECO:0000313" key="4">
    <source>
        <dbReference type="Proteomes" id="UP000036403"/>
    </source>
</evidence>
<accession>A0A0J7K9Y8</accession>
<dbReference type="InterPro" id="IPR036875">
    <property type="entry name" value="Znf_CCHC_sf"/>
</dbReference>
<dbReference type="PANTHER" id="PTHR47481">
    <property type="match status" value="1"/>
</dbReference>
<keyword evidence="1" id="KW-0863">Zinc-finger</keyword>
<dbReference type="Proteomes" id="UP000036403">
    <property type="component" value="Unassembled WGS sequence"/>
</dbReference>
<feature type="domain" description="CCHC-type" evidence="2">
    <location>
        <begin position="211"/>
        <end position="228"/>
    </location>
</feature>
<dbReference type="SMART" id="SM00343">
    <property type="entry name" value="ZnF_C2HC"/>
    <property type="match status" value="1"/>
</dbReference>
<dbReference type="STRING" id="67767.A0A0J7K9Y8"/>
<dbReference type="Pfam" id="PF00098">
    <property type="entry name" value="zf-CCHC"/>
    <property type="match status" value="1"/>
</dbReference>
<sequence>MEETESQNLGQIKKLIGRENYNSWKFAMQACLEAEDLWGYVLGTPEYITDFKKMSKARAKIILAVRKQNYGHIQGSTTPREAWNKLNNAFEDRGLTRKVGLLRTLTSTRLEDCTSVEEYVNRITMTAHSLKELDFDVNEEMVGALLLSGLPEEYKPMIMGLESSGTPITGDAMKVKLMQEVKLEAVQSTAGSEAALYTKAGKKNAKNKQKRKCFTCGKIGHFAAKCRNKEEGR</sequence>
<evidence type="ECO:0000256" key="1">
    <source>
        <dbReference type="PROSITE-ProRule" id="PRU00047"/>
    </source>
</evidence>
<evidence type="ECO:0000313" key="3">
    <source>
        <dbReference type="EMBL" id="KMQ87117.1"/>
    </source>
</evidence>
<gene>
    <name evidence="3" type="ORF">RF55_13693</name>
</gene>
<dbReference type="PaxDb" id="67767-A0A0J7K9Y8"/>
<keyword evidence="1" id="KW-0862">Zinc</keyword>
<dbReference type="AlphaFoldDB" id="A0A0J7K9Y8"/>
<dbReference type="SUPFAM" id="SSF57756">
    <property type="entry name" value="Retrovirus zinc finger-like domains"/>
    <property type="match status" value="1"/>
</dbReference>
<dbReference type="PROSITE" id="PS50158">
    <property type="entry name" value="ZF_CCHC"/>
    <property type="match status" value="1"/>
</dbReference>
<evidence type="ECO:0000259" key="2">
    <source>
        <dbReference type="PROSITE" id="PS50158"/>
    </source>
</evidence>
<organism evidence="3 4">
    <name type="scientific">Lasius niger</name>
    <name type="common">Black garden ant</name>
    <dbReference type="NCBI Taxonomy" id="67767"/>
    <lineage>
        <taxon>Eukaryota</taxon>
        <taxon>Metazoa</taxon>
        <taxon>Ecdysozoa</taxon>
        <taxon>Arthropoda</taxon>
        <taxon>Hexapoda</taxon>
        <taxon>Insecta</taxon>
        <taxon>Pterygota</taxon>
        <taxon>Neoptera</taxon>
        <taxon>Endopterygota</taxon>
        <taxon>Hymenoptera</taxon>
        <taxon>Apocrita</taxon>
        <taxon>Aculeata</taxon>
        <taxon>Formicoidea</taxon>
        <taxon>Formicidae</taxon>
        <taxon>Formicinae</taxon>
        <taxon>Lasius</taxon>
        <taxon>Lasius</taxon>
    </lineage>
</organism>
<dbReference type="OrthoDB" id="7700734at2759"/>
<keyword evidence="1" id="KW-0479">Metal-binding</keyword>
<name>A0A0J7K9Y8_LASNI</name>
<protein>
    <submittedName>
        <fullName evidence="3">Retrovirus-related pol polyprotein from transposon tnt 1-94</fullName>
    </submittedName>
</protein>
<reference evidence="3 4" key="1">
    <citation type="submission" date="2015-04" db="EMBL/GenBank/DDBJ databases">
        <title>Lasius niger genome sequencing.</title>
        <authorList>
            <person name="Konorov E.A."/>
            <person name="Nikitin M.A."/>
            <person name="Kirill M.V."/>
            <person name="Chang P."/>
        </authorList>
    </citation>
    <scope>NUCLEOTIDE SEQUENCE [LARGE SCALE GENOMIC DNA]</scope>
    <source>
        <tissue evidence="3">Whole</tissue>
    </source>
</reference>